<dbReference type="SUPFAM" id="SSF51445">
    <property type="entry name" value="(Trans)glycosidases"/>
    <property type="match status" value="1"/>
</dbReference>
<dbReference type="InterPro" id="IPR001547">
    <property type="entry name" value="Glyco_hydro_5"/>
</dbReference>
<evidence type="ECO:0000256" key="1">
    <source>
        <dbReference type="ARBA" id="ARBA00022801"/>
    </source>
</evidence>
<evidence type="ECO:0000313" key="5">
    <source>
        <dbReference type="EMBL" id="GAA1986638.1"/>
    </source>
</evidence>
<keyword evidence="1" id="KW-0378">Hydrolase</keyword>
<accession>A0ABP5DUM7</accession>
<comment type="caution">
    <text evidence="5">The sequence shown here is derived from an EMBL/GenBank/DDBJ whole genome shotgun (WGS) entry which is preliminary data.</text>
</comment>
<evidence type="ECO:0000313" key="6">
    <source>
        <dbReference type="Proteomes" id="UP001499854"/>
    </source>
</evidence>
<proteinExistence type="predicted"/>
<sequence>MARRSTPLRTISRTAFAIAAAIAAATIGPSAAHGVPVAPRAAAAASGVAGTASFTPLTGAQLSASWTGPLSTSGRYIVDANDNRFKLMGGNWDGAQGHWLGSGSTTDPANNQAGEVNYNLPVGLDRAPIARILADFHRMGLNAVRLPFANALLHDTSIVPDAAVTANPQFKGMTPLQVYDGVVQALTDDGFAVILNNHTTSYRFCCGLDGNERWNSGQSTQQWESDWVAMVDRYKANKRVVGADLRNEVRRDTWDNPNWGMGDSHDEEAAFEEAGNQILAADPDMLVIMEGINWSGIPLDGLYHERPMLTPVATLSNTLIASNKLVYSAHFYAYTGPNNTGAAAGTSGATSDPRYEDFTPEQLASVVNSEALFVTQTGQHFTAPVWISEFGAAGRGSTDAKEQAWFDHFTDILVANDTDFAIWPMTGWLQNGTPRDNWAMVSYDAQGNGQSIEDPGDWRTADWNKLVTAPGRTGSIAPAVHWNMLNLDHIDADVSAKMLALPDWSYGNRKGNCPDTERLIGLGRSDSRGLCTDSGEPAIAGGAASASYVTVTDERYVTEGDWASGYNKLQCPDNTFAVGYSVNGNAMSALLCAPAASALPKGGRNVWFDHGDNRPAGGGSTASDWAPGYYKGQCADNEYVAGVAYTWKWNDGGVPDALLCRPLA</sequence>
<keyword evidence="2" id="KW-0326">Glycosidase</keyword>
<protein>
    <recommendedName>
        <fullName evidence="4">Glycoside hydrolase family 5 domain-containing protein</fullName>
    </recommendedName>
</protein>
<feature type="chain" id="PRO_5045081962" description="Glycoside hydrolase family 5 domain-containing protein" evidence="3">
    <location>
        <begin position="33"/>
        <end position="664"/>
    </location>
</feature>
<organism evidence="5 6">
    <name type="scientific">Catenulispora subtropica</name>
    <dbReference type="NCBI Taxonomy" id="450798"/>
    <lineage>
        <taxon>Bacteria</taxon>
        <taxon>Bacillati</taxon>
        <taxon>Actinomycetota</taxon>
        <taxon>Actinomycetes</taxon>
        <taxon>Catenulisporales</taxon>
        <taxon>Catenulisporaceae</taxon>
        <taxon>Catenulispora</taxon>
    </lineage>
</organism>
<dbReference type="InterPro" id="IPR017853">
    <property type="entry name" value="GH"/>
</dbReference>
<evidence type="ECO:0000259" key="4">
    <source>
        <dbReference type="Pfam" id="PF00150"/>
    </source>
</evidence>
<dbReference type="PANTHER" id="PTHR31263">
    <property type="entry name" value="CELLULASE FAMILY PROTEIN (AFU_ORTHOLOGUE AFUA_5G14560)"/>
    <property type="match status" value="1"/>
</dbReference>
<dbReference type="Gene3D" id="3.20.20.80">
    <property type="entry name" value="Glycosidases"/>
    <property type="match status" value="1"/>
</dbReference>
<dbReference type="PANTHER" id="PTHR31263:SF0">
    <property type="entry name" value="CELLULASE FAMILY PROTEIN (AFU_ORTHOLOGUE AFUA_5G14560)"/>
    <property type="match status" value="1"/>
</dbReference>
<dbReference type="RefSeq" id="WP_344660164.1">
    <property type="nucleotide sequence ID" value="NZ_BAAAQM010000037.1"/>
</dbReference>
<gene>
    <name evidence="5" type="ORF">GCM10009838_56530</name>
</gene>
<name>A0ABP5DUM7_9ACTN</name>
<feature type="domain" description="Glycoside hydrolase family 5" evidence="4">
    <location>
        <begin position="126"/>
        <end position="424"/>
    </location>
</feature>
<keyword evidence="3" id="KW-0732">Signal</keyword>
<reference evidence="6" key="1">
    <citation type="journal article" date="2019" name="Int. J. Syst. Evol. Microbiol.">
        <title>The Global Catalogue of Microorganisms (GCM) 10K type strain sequencing project: providing services to taxonomists for standard genome sequencing and annotation.</title>
        <authorList>
            <consortium name="The Broad Institute Genomics Platform"/>
            <consortium name="The Broad Institute Genome Sequencing Center for Infectious Disease"/>
            <person name="Wu L."/>
            <person name="Ma J."/>
        </authorList>
    </citation>
    <scope>NUCLEOTIDE SEQUENCE [LARGE SCALE GENOMIC DNA]</scope>
    <source>
        <strain evidence="6">JCM 16013</strain>
    </source>
</reference>
<feature type="signal peptide" evidence="3">
    <location>
        <begin position="1"/>
        <end position="32"/>
    </location>
</feature>
<evidence type="ECO:0000256" key="3">
    <source>
        <dbReference type="SAM" id="SignalP"/>
    </source>
</evidence>
<evidence type="ECO:0000256" key="2">
    <source>
        <dbReference type="ARBA" id="ARBA00023295"/>
    </source>
</evidence>
<dbReference type="Proteomes" id="UP001499854">
    <property type="component" value="Unassembled WGS sequence"/>
</dbReference>
<keyword evidence="6" id="KW-1185">Reference proteome</keyword>
<dbReference type="EMBL" id="BAAAQM010000037">
    <property type="protein sequence ID" value="GAA1986638.1"/>
    <property type="molecule type" value="Genomic_DNA"/>
</dbReference>
<dbReference type="Pfam" id="PF00150">
    <property type="entry name" value="Cellulase"/>
    <property type="match status" value="1"/>
</dbReference>